<gene>
    <name evidence="3" type="ORF">NAEGRDRAFT_78202</name>
</gene>
<dbReference type="GO" id="GO:0016020">
    <property type="term" value="C:membrane"/>
    <property type="evidence" value="ECO:0007669"/>
    <property type="project" value="InterPro"/>
</dbReference>
<proteinExistence type="predicted"/>
<dbReference type="InParanoid" id="D2V207"/>
<evidence type="ECO:0000313" key="3">
    <source>
        <dbReference type="EMBL" id="EFC49404.1"/>
    </source>
</evidence>
<evidence type="ECO:0000256" key="1">
    <source>
        <dbReference type="SAM" id="MobiDB-lite"/>
    </source>
</evidence>
<feature type="compositionally biased region" description="Acidic residues" evidence="1">
    <location>
        <begin position="172"/>
        <end position="182"/>
    </location>
</feature>
<dbReference type="Proteomes" id="UP000006671">
    <property type="component" value="Unassembled WGS sequence"/>
</dbReference>
<feature type="domain" description="T-SNARE coiled-coil homology" evidence="2">
    <location>
        <begin position="338"/>
        <end position="400"/>
    </location>
</feature>
<dbReference type="SMART" id="SM00397">
    <property type="entry name" value="t_SNARE"/>
    <property type="match status" value="1"/>
</dbReference>
<dbReference type="InterPro" id="IPR000727">
    <property type="entry name" value="T_SNARE_dom"/>
</dbReference>
<dbReference type="EMBL" id="GG738848">
    <property type="protein sequence ID" value="EFC49404.1"/>
    <property type="molecule type" value="Genomic_DNA"/>
</dbReference>
<evidence type="ECO:0000259" key="2">
    <source>
        <dbReference type="PROSITE" id="PS50192"/>
    </source>
</evidence>
<name>D2V207_NAEGR</name>
<dbReference type="PROSITE" id="PS50192">
    <property type="entry name" value="T_SNARE"/>
    <property type="match status" value="1"/>
</dbReference>
<dbReference type="GeneID" id="8852621"/>
<dbReference type="RefSeq" id="XP_002682148.1">
    <property type="nucleotide sequence ID" value="XM_002682102.1"/>
</dbReference>
<dbReference type="AlphaFoldDB" id="D2V207"/>
<dbReference type="SUPFAM" id="SSF47661">
    <property type="entry name" value="t-snare proteins"/>
    <property type="match status" value="1"/>
</dbReference>
<dbReference type="OrthoDB" id="364348at2759"/>
<dbReference type="OMA" id="ESYLLPM"/>
<dbReference type="GO" id="GO:0016192">
    <property type="term" value="P:vesicle-mediated transport"/>
    <property type="evidence" value="ECO:0007669"/>
    <property type="project" value="InterPro"/>
</dbReference>
<evidence type="ECO:0000313" key="4">
    <source>
        <dbReference type="Proteomes" id="UP000006671"/>
    </source>
</evidence>
<protein>
    <submittedName>
        <fullName evidence="3">Syntaxin</fullName>
    </submittedName>
</protein>
<dbReference type="VEuPathDB" id="AmoebaDB:NAEGRDRAFT_78202"/>
<dbReference type="KEGG" id="ngr:NAEGRDRAFT_78202"/>
<dbReference type="InterPro" id="IPR010989">
    <property type="entry name" value="SNARE"/>
</dbReference>
<reference evidence="3 4" key="1">
    <citation type="journal article" date="2010" name="Cell">
        <title>The genome of Naegleria gruberi illuminates early eukaryotic versatility.</title>
        <authorList>
            <person name="Fritz-Laylin L.K."/>
            <person name="Prochnik S.E."/>
            <person name="Ginger M.L."/>
            <person name="Dacks J.B."/>
            <person name="Carpenter M.L."/>
            <person name="Field M.C."/>
            <person name="Kuo A."/>
            <person name="Paredez A."/>
            <person name="Chapman J."/>
            <person name="Pham J."/>
            <person name="Shu S."/>
            <person name="Neupane R."/>
            <person name="Cipriano M."/>
            <person name="Mancuso J."/>
            <person name="Tu H."/>
            <person name="Salamov A."/>
            <person name="Lindquist E."/>
            <person name="Shapiro H."/>
            <person name="Lucas S."/>
            <person name="Grigoriev I.V."/>
            <person name="Cande W.Z."/>
            <person name="Fulton C."/>
            <person name="Rokhsar D.S."/>
            <person name="Dawson S.C."/>
        </authorList>
    </citation>
    <scope>NUCLEOTIDE SEQUENCE [LARGE SCALE GENOMIC DNA]</scope>
    <source>
        <strain evidence="3 4">NEG-M</strain>
    </source>
</reference>
<feature type="region of interest" description="Disordered" evidence="1">
    <location>
        <begin position="163"/>
        <end position="185"/>
    </location>
</feature>
<accession>D2V207</accession>
<dbReference type="Gene3D" id="1.20.5.110">
    <property type="match status" value="1"/>
</dbReference>
<keyword evidence="4" id="KW-1185">Reference proteome</keyword>
<organism evidence="4">
    <name type="scientific">Naegleria gruberi</name>
    <name type="common">Amoeba</name>
    <dbReference type="NCBI Taxonomy" id="5762"/>
    <lineage>
        <taxon>Eukaryota</taxon>
        <taxon>Discoba</taxon>
        <taxon>Heterolobosea</taxon>
        <taxon>Tetramitia</taxon>
        <taxon>Eutetramitia</taxon>
        <taxon>Vahlkampfiidae</taxon>
        <taxon>Naegleria</taxon>
    </lineage>
</organism>
<sequence length="409" mass="46776">MVIYCPPQISTNSSFSTVEAVSALGKTVRYENDFMILQQAKRGLFSKPSGLNYRVILIKTEAFLDQRSTFSGKKIIVAESDDWSEILSDWTKLESYLLPMVMVIAKKETGMSQVELEDILNSITQKKTFKQGLKSIGSKTAKTKKKLTINGLAVNESSLDNDLEYVSNESPNVDEEDDDDNKELDSVNSYEDAVVAIEEFIKVTMNTQKLLDNFGKKASSQQRMTNDILKHTKRLKDLQKMLDSYFKTVTKNSITDKILRQYNEEKPKFTKILNNASYKKIISENTKDIYEKKKPSTSSDLNDNFEVDGGQQQQVQVQQQKEKFVLSQWDKNTIDVETAIAKETHEDLKRLETDYTELHGMYQDMHSIIIENQETLDSMLENVETANNHIDKGIDSVKKAKKLTRFGLF</sequence>